<gene>
    <name evidence="1" type="ORF">PHPALM_7277</name>
</gene>
<name>A0A2P4YCR7_9STRA</name>
<protein>
    <submittedName>
        <fullName evidence="1">DNA repair protein Rad4 containing protein</fullName>
    </submittedName>
</protein>
<evidence type="ECO:0000313" key="2">
    <source>
        <dbReference type="Proteomes" id="UP000237271"/>
    </source>
</evidence>
<comment type="caution">
    <text evidence="1">The sequence shown here is derived from an EMBL/GenBank/DDBJ whole genome shotgun (WGS) entry which is preliminary data.</text>
</comment>
<accession>A0A2P4YCR7</accession>
<keyword evidence="2" id="KW-1185">Reference proteome</keyword>
<organism evidence="1 2">
    <name type="scientific">Phytophthora palmivora</name>
    <dbReference type="NCBI Taxonomy" id="4796"/>
    <lineage>
        <taxon>Eukaryota</taxon>
        <taxon>Sar</taxon>
        <taxon>Stramenopiles</taxon>
        <taxon>Oomycota</taxon>
        <taxon>Peronosporomycetes</taxon>
        <taxon>Peronosporales</taxon>
        <taxon>Peronosporaceae</taxon>
        <taxon>Phytophthora</taxon>
    </lineage>
</organism>
<evidence type="ECO:0000313" key="1">
    <source>
        <dbReference type="EMBL" id="POM75602.1"/>
    </source>
</evidence>
<proteinExistence type="predicted"/>
<dbReference type="AlphaFoldDB" id="A0A2P4YCR7"/>
<dbReference type="Proteomes" id="UP000237271">
    <property type="component" value="Unassembled WGS sequence"/>
</dbReference>
<reference evidence="1 2" key="1">
    <citation type="journal article" date="2017" name="Genome Biol. Evol.">
        <title>Phytophthora megakarya and P. palmivora, closely related causal agents of cacao black pod rot, underwent increases in genome sizes and gene numbers by different mechanisms.</title>
        <authorList>
            <person name="Ali S.S."/>
            <person name="Shao J."/>
            <person name="Lary D.J."/>
            <person name="Kronmiller B."/>
            <person name="Shen D."/>
            <person name="Strem M.D."/>
            <person name="Amoako-Attah I."/>
            <person name="Akrofi A.Y."/>
            <person name="Begoude B.A."/>
            <person name="Ten Hoopen G.M."/>
            <person name="Coulibaly K."/>
            <person name="Kebe B.I."/>
            <person name="Melnick R.L."/>
            <person name="Guiltinan M.J."/>
            <person name="Tyler B.M."/>
            <person name="Meinhardt L.W."/>
            <person name="Bailey B.A."/>
        </authorList>
    </citation>
    <scope>NUCLEOTIDE SEQUENCE [LARGE SCALE GENOMIC DNA]</scope>
    <source>
        <strain evidence="2">sbr112.9</strain>
    </source>
</reference>
<sequence>MVVGRFQVTMKTLHHINCHRLQLHHFPSYTFRKWLHIHLQKSHGSRIAYSMTPEALTLSVRFDKKKVLFHVHWLDTQFQKADKWVSMNVVQRGMENYKTC</sequence>
<dbReference type="EMBL" id="NCKW01003737">
    <property type="protein sequence ID" value="POM75602.1"/>
    <property type="molecule type" value="Genomic_DNA"/>
</dbReference>